<dbReference type="Proteomes" id="UP000220927">
    <property type="component" value="Chromosome"/>
</dbReference>
<dbReference type="KEGG" id="rad:CO657_19810"/>
<keyword evidence="3" id="KW-1185">Reference proteome</keyword>
<evidence type="ECO:0000313" key="2">
    <source>
        <dbReference type="EMBL" id="QAS80178.1"/>
    </source>
</evidence>
<dbReference type="EMBL" id="CP034998">
    <property type="protein sequence ID" value="QAS80178.1"/>
    <property type="molecule type" value="Genomic_DNA"/>
</dbReference>
<protein>
    <submittedName>
        <fullName evidence="2">DUF4065 domain-containing protein</fullName>
    </submittedName>
</protein>
<proteinExistence type="predicted"/>
<organism evidence="2 3">
    <name type="scientific">Rhizobium acidisoli</name>
    <dbReference type="NCBI Taxonomy" id="1538158"/>
    <lineage>
        <taxon>Bacteria</taxon>
        <taxon>Pseudomonadati</taxon>
        <taxon>Pseudomonadota</taxon>
        <taxon>Alphaproteobacteria</taxon>
        <taxon>Hyphomicrobiales</taxon>
        <taxon>Rhizobiaceae</taxon>
        <taxon>Rhizobium/Agrobacterium group</taxon>
        <taxon>Rhizobium</taxon>
    </lineage>
</organism>
<accession>A0AAE5WQ31</accession>
<evidence type="ECO:0000259" key="1">
    <source>
        <dbReference type="Pfam" id="PF13274"/>
    </source>
</evidence>
<evidence type="ECO:0000313" key="3">
    <source>
        <dbReference type="Proteomes" id="UP000220927"/>
    </source>
</evidence>
<name>A0AAE5WQ31_9HYPH</name>
<dbReference type="AlphaFoldDB" id="A0AAE5WQ31"/>
<dbReference type="RefSeq" id="WP_054182317.1">
    <property type="nucleotide sequence ID" value="NZ_CP034998.1"/>
</dbReference>
<dbReference type="Pfam" id="PF13274">
    <property type="entry name" value="SocA_Panacea"/>
    <property type="match status" value="1"/>
</dbReference>
<gene>
    <name evidence="2" type="ORF">CO657_19810</name>
</gene>
<feature type="domain" description="Antitoxin SocA-like Panacea" evidence="1">
    <location>
        <begin position="28"/>
        <end position="132"/>
    </location>
</feature>
<reference evidence="2 3" key="1">
    <citation type="submission" date="2019-01" db="EMBL/GenBank/DDBJ databases">
        <title>Genomic insights into the origins and evolution of symbiotic genes in the Phaseolus vulgaris microsymbionts.</title>
        <authorList>
            <person name="Tong W."/>
        </authorList>
    </citation>
    <scope>NUCLEOTIDE SEQUENCE [LARGE SCALE GENOMIC DNA]</scope>
    <source>
        <strain evidence="2 3">FH23</strain>
    </source>
</reference>
<dbReference type="InterPro" id="IPR025272">
    <property type="entry name" value="SocA_Panacea"/>
</dbReference>
<sequence>MPYSAKAIANAILNKAGEDGQKITHLKLQKLLYYVCGYYVAATGKPLIDHTFEAWEYGPVVPEIYQEFKAYGGQPITSLATEVDWEQGTWTPVPMPTEDRALNKVLDFVMKNYGKYTGAQLSDMTHRDGSPWDVTRKENPGMRGVDIPLDLIKNHFAPMIRVKGNQ</sequence>